<dbReference type="PANTHER" id="PTHR46116:SF26">
    <property type="entry name" value="UBIQUITIN-CONJUGATING ENZYME E2 Z"/>
    <property type="match status" value="1"/>
</dbReference>
<dbReference type="InterPro" id="IPR000608">
    <property type="entry name" value="UBC"/>
</dbReference>
<evidence type="ECO:0000313" key="18">
    <source>
        <dbReference type="Proteomes" id="UP000594262"/>
    </source>
</evidence>
<evidence type="ECO:0000256" key="4">
    <source>
        <dbReference type="ARBA" id="ARBA00022490"/>
    </source>
</evidence>
<evidence type="ECO:0000256" key="1">
    <source>
        <dbReference type="ARBA" id="ARBA00004123"/>
    </source>
</evidence>
<protein>
    <recommendedName>
        <fullName evidence="11">Ubiquitin-conjugating enzyme E2 Z</fullName>
        <ecNumber evidence="3">2.3.2.23</ecNumber>
    </recommendedName>
    <alternativeName>
        <fullName evidence="12">E2 ubiquitin-conjugating enzyme Z</fullName>
    </alternativeName>
    <alternativeName>
        <fullName evidence="14">Ubiquitin carrier protein Z</fullName>
    </alternativeName>
    <alternativeName>
        <fullName evidence="13">Ubiquitin-protein ligase Z</fullName>
    </alternativeName>
</protein>
<dbReference type="Proteomes" id="UP000594262">
    <property type="component" value="Unplaced"/>
</dbReference>
<evidence type="ECO:0000256" key="8">
    <source>
        <dbReference type="ARBA" id="ARBA00022786"/>
    </source>
</evidence>
<feature type="domain" description="UBC core" evidence="16">
    <location>
        <begin position="67"/>
        <end position="221"/>
    </location>
</feature>
<feature type="compositionally biased region" description="Low complexity" evidence="15">
    <location>
        <begin position="25"/>
        <end position="35"/>
    </location>
</feature>
<accession>A0A7M5XFK4</accession>
<dbReference type="PROSITE" id="PS50127">
    <property type="entry name" value="UBC_2"/>
    <property type="match status" value="1"/>
</dbReference>
<reference evidence="17" key="1">
    <citation type="submission" date="2021-01" db="UniProtKB">
        <authorList>
            <consortium name="EnsemblMetazoa"/>
        </authorList>
    </citation>
    <scope>IDENTIFICATION</scope>
</reference>
<evidence type="ECO:0000256" key="13">
    <source>
        <dbReference type="ARBA" id="ARBA00042316"/>
    </source>
</evidence>
<keyword evidence="9" id="KW-0067">ATP-binding</keyword>
<evidence type="ECO:0000256" key="5">
    <source>
        <dbReference type="ARBA" id="ARBA00022679"/>
    </source>
</evidence>
<dbReference type="GO" id="GO:0004869">
    <property type="term" value="F:cysteine-type endopeptidase inhibitor activity"/>
    <property type="evidence" value="ECO:0007669"/>
    <property type="project" value="TreeGrafter"/>
</dbReference>
<dbReference type="SMART" id="SM00212">
    <property type="entry name" value="UBCc"/>
    <property type="match status" value="1"/>
</dbReference>
<keyword evidence="6" id="KW-0053">Apoptosis</keyword>
<dbReference type="Gene3D" id="3.10.110.10">
    <property type="entry name" value="Ubiquitin Conjugating Enzyme"/>
    <property type="match status" value="1"/>
</dbReference>
<keyword evidence="7" id="KW-0547">Nucleotide-binding</keyword>
<keyword evidence="18" id="KW-1185">Reference proteome</keyword>
<proteinExistence type="predicted"/>
<dbReference type="GO" id="GO:0061631">
    <property type="term" value="F:ubiquitin conjugating enzyme activity"/>
    <property type="evidence" value="ECO:0007669"/>
    <property type="project" value="UniProtKB-EC"/>
</dbReference>
<dbReference type="GO" id="GO:0005524">
    <property type="term" value="F:ATP binding"/>
    <property type="evidence" value="ECO:0007669"/>
    <property type="project" value="UniProtKB-KW"/>
</dbReference>
<feature type="region of interest" description="Disordered" evidence="15">
    <location>
        <begin position="17"/>
        <end position="53"/>
    </location>
</feature>
<dbReference type="AlphaFoldDB" id="A0A7M5XFK4"/>
<dbReference type="RefSeq" id="XP_066912516.1">
    <property type="nucleotide sequence ID" value="XM_067056415.1"/>
</dbReference>
<dbReference type="PANTHER" id="PTHR46116">
    <property type="entry name" value="(E3-INDEPENDENT) E2 UBIQUITIN-CONJUGATING ENZYME"/>
    <property type="match status" value="1"/>
</dbReference>
<keyword evidence="4" id="KW-0963">Cytoplasm</keyword>
<organism evidence="17 18">
    <name type="scientific">Clytia hemisphaerica</name>
    <dbReference type="NCBI Taxonomy" id="252671"/>
    <lineage>
        <taxon>Eukaryota</taxon>
        <taxon>Metazoa</taxon>
        <taxon>Cnidaria</taxon>
        <taxon>Hydrozoa</taxon>
        <taxon>Hydroidolina</taxon>
        <taxon>Leptothecata</taxon>
        <taxon>Obeliida</taxon>
        <taxon>Clytiidae</taxon>
        <taxon>Clytia</taxon>
    </lineage>
</organism>
<dbReference type="EnsemblMetazoa" id="CLYHEMT022164.1">
    <property type="protein sequence ID" value="CLYHEMP022164.1"/>
    <property type="gene ID" value="CLYHEMG022164"/>
</dbReference>
<comment type="subcellular location">
    <subcellularLocation>
        <location evidence="2">Cytoplasm</location>
    </subcellularLocation>
    <subcellularLocation>
        <location evidence="1">Nucleus</location>
    </subcellularLocation>
</comment>
<dbReference type="GO" id="GO:0005634">
    <property type="term" value="C:nucleus"/>
    <property type="evidence" value="ECO:0007669"/>
    <property type="project" value="UniProtKB-SubCell"/>
</dbReference>
<evidence type="ECO:0000259" key="16">
    <source>
        <dbReference type="PROSITE" id="PS50127"/>
    </source>
</evidence>
<sequence>MASNVVGTVPTTSNYVDLTFDAEPSSSSTTDTSTSEKPAKKQKKSKDVTKQQWDPMKYQMAEKPSSFFMKRLKKDIENIYREPIPFVFVAPDDDDLTQIHAIICGPEGTPYEGGFFYFFIRVTADYPIKPPLVRLMTTGNGVVRFNPNLYANGKVCLSILGTWPGPEWTAAQSISSMLVSIQSLMNDKPLFNEPGITMKSHGDEFEQYNNYIRHEVLRVAALDNVEGFTKLPPSLYAFIKSSFPDYIEHYQKVIGKNKMLDGKTMQHFFRYADNGKYRYKELESRLNVVKEKYKNRQDLRK</sequence>
<keyword evidence="5" id="KW-0808">Transferase</keyword>
<evidence type="ECO:0000256" key="14">
    <source>
        <dbReference type="ARBA" id="ARBA00042401"/>
    </source>
</evidence>
<evidence type="ECO:0000256" key="7">
    <source>
        <dbReference type="ARBA" id="ARBA00022741"/>
    </source>
</evidence>
<evidence type="ECO:0000256" key="15">
    <source>
        <dbReference type="SAM" id="MobiDB-lite"/>
    </source>
</evidence>
<name>A0A7M5XFK4_9CNID</name>
<evidence type="ECO:0000256" key="6">
    <source>
        <dbReference type="ARBA" id="ARBA00022703"/>
    </source>
</evidence>
<keyword evidence="10" id="KW-0539">Nucleus</keyword>
<dbReference type="InterPro" id="IPR016135">
    <property type="entry name" value="UBQ-conjugating_enzyme/RWD"/>
</dbReference>
<evidence type="ECO:0000313" key="17">
    <source>
        <dbReference type="EnsemblMetazoa" id="CLYHEMP022164.1"/>
    </source>
</evidence>
<evidence type="ECO:0000256" key="10">
    <source>
        <dbReference type="ARBA" id="ARBA00023242"/>
    </source>
</evidence>
<evidence type="ECO:0000256" key="11">
    <source>
        <dbReference type="ARBA" id="ARBA00039894"/>
    </source>
</evidence>
<dbReference type="EC" id="2.3.2.23" evidence="3"/>
<dbReference type="GO" id="GO:0043066">
    <property type="term" value="P:negative regulation of apoptotic process"/>
    <property type="evidence" value="ECO:0007669"/>
    <property type="project" value="TreeGrafter"/>
</dbReference>
<evidence type="ECO:0000256" key="12">
    <source>
        <dbReference type="ARBA" id="ARBA00041798"/>
    </source>
</evidence>
<dbReference type="Pfam" id="PF00179">
    <property type="entry name" value="UQ_con"/>
    <property type="match status" value="1"/>
</dbReference>
<dbReference type="GO" id="GO:0006915">
    <property type="term" value="P:apoptotic process"/>
    <property type="evidence" value="ECO:0007669"/>
    <property type="project" value="UniProtKB-KW"/>
</dbReference>
<evidence type="ECO:0000256" key="2">
    <source>
        <dbReference type="ARBA" id="ARBA00004496"/>
    </source>
</evidence>
<dbReference type="GeneID" id="136799701"/>
<dbReference type="GO" id="GO:0005737">
    <property type="term" value="C:cytoplasm"/>
    <property type="evidence" value="ECO:0007669"/>
    <property type="project" value="UniProtKB-SubCell"/>
</dbReference>
<evidence type="ECO:0000256" key="9">
    <source>
        <dbReference type="ARBA" id="ARBA00022840"/>
    </source>
</evidence>
<dbReference type="SUPFAM" id="SSF54495">
    <property type="entry name" value="UBC-like"/>
    <property type="match status" value="1"/>
</dbReference>
<dbReference type="CDD" id="cd23809">
    <property type="entry name" value="UBCc_UBE2Z"/>
    <property type="match status" value="1"/>
</dbReference>
<evidence type="ECO:0000256" key="3">
    <source>
        <dbReference type="ARBA" id="ARBA00012486"/>
    </source>
</evidence>
<keyword evidence="8" id="KW-0833">Ubl conjugation pathway</keyword>
<dbReference type="OrthoDB" id="47801at2759"/>